<evidence type="ECO:0000313" key="3">
    <source>
        <dbReference type="Proteomes" id="UP000240908"/>
    </source>
</evidence>
<reference evidence="3" key="1">
    <citation type="journal article" date="2018" name="Genome Announc.">
        <title>First complete genome sequence of Yersinia massiliensis.</title>
        <authorList>
            <person name="Thomas M.C."/>
            <person name="Arling V."/>
            <person name="Goji N."/>
            <person name="Janzen T.W."/>
            <person name="Duceppe M.-O."/>
            <person name="Mathews A."/>
            <person name="Carrillo C."/>
            <person name="Amoako K."/>
        </authorList>
    </citation>
    <scope>NUCLEOTIDE SEQUENCE [LARGE SCALE GENOMIC DNA]</scope>
    <source>
        <strain evidence="3">GTA</strain>
    </source>
</reference>
<dbReference type="Proteomes" id="UP000240908">
    <property type="component" value="Chromosome"/>
</dbReference>
<feature type="region of interest" description="Disordered" evidence="1">
    <location>
        <begin position="33"/>
        <end position="64"/>
    </location>
</feature>
<protein>
    <submittedName>
        <fullName evidence="2">Glycoprotein</fullName>
    </submittedName>
</protein>
<evidence type="ECO:0000256" key="1">
    <source>
        <dbReference type="SAM" id="MobiDB-lite"/>
    </source>
</evidence>
<gene>
    <name evidence="2" type="ORF">DA391_09210</name>
</gene>
<keyword evidence="3" id="KW-1185">Reference proteome</keyword>
<name>A0ABM6US20_9GAMM</name>
<evidence type="ECO:0000313" key="2">
    <source>
        <dbReference type="EMBL" id="AVX37826.1"/>
    </source>
</evidence>
<accession>A0ABM6US20</accession>
<sequence>MAKYEVIRPWNGVKHGDVVDLDTLHPALEANVRPLSGEALGDLAPATPEATSGKRKQPKNEVTE</sequence>
<organism evidence="2 3">
    <name type="scientific">Yersinia massiliensis</name>
    <dbReference type="NCBI Taxonomy" id="419257"/>
    <lineage>
        <taxon>Bacteria</taxon>
        <taxon>Pseudomonadati</taxon>
        <taxon>Pseudomonadota</taxon>
        <taxon>Gammaproteobacteria</taxon>
        <taxon>Enterobacterales</taxon>
        <taxon>Yersiniaceae</taxon>
        <taxon>Yersinia</taxon>
    </lineage>
</organism>
<dbReference type="EMBL" id="CP028487">
    <property type="protein sequence ID" value="AVX37826.1"/>
    <property type="molecule type" value="Genomic_DNA"/>
</dbReference>
<dbReference type="RefSeq" id="WP_050879004.1">
    <property type="nucleotide sequence ID" value="NZ_CP028487.1"/>
</dbReference>
<proteinExistence type="predicted"/>